<protein>
    <recommendedName>
        <fullName evidence="9">J domain-containing protein</fullName>
    </recommendedName>
</protein>
<evidence type="ECO:0000259" key="9">
    <source>
        <dbReference type="PROSITE" id="PS50076"/>
    </source>
</evidence>
<name>A0A9N9TW72_9HYPO</name>
<feature type="chain" id="PRO_5040337849" description="J domain-containing protein" evidence="8">
    <location>
        <begin position="21"/>
        <end position="442"/>
    </location>
</feature>
<evidence type="ECO:0000256" key="2">
    <source>
        <dbReference type="ARBA" id="ARBA00022729"/>
    </source>
</evidence>
<dbReference type="AlphaFoldDB" id="A0A9N9TW72"/>
<comment type="subcellular location">
    <subcellularLocation>
        <location evidence="5">Endomembrane system</location>
        <topology evidence="5">Single-pass membrane protein</topology>
    </subcellularLocation>
</comment>
<dbReference type="GO" id="GO:0012505">
    <property type="term" value="C:endomembrane system"/>
    <property type="evidence" value="ECO:0007669"/>
    <property type="project" value="UniProtKB-SubCell"/>
</dbReference>
<dbReference type="EMBL" id="CABFNO020001240">
    <property type="protein sequence ID" value="CAG9971658.1"/>
    <property type="molecule type" value="Genomic_DNA"/>
</dbReference>
<dbReference type="SMART" id="SM00271">
    <property type="entry name" value="DnaJ"/>
    <property type="match status" value="1"/>
</dbReference>
<dbReference type="SUPFAM" id="SSF46565">
    <property type="entry name" value="Chaperone J-domain"/>
    <property type="match status" value="1"/>
</dbReference>
<comment type="caution">
    <text evidence="10">The sequence shown here is derived from an EMBL/GenBank/DDBJ whole genome shotgun (WGS) entry which is preliminary data.</text>
</comment>
<feature type="compositionally biased region" description="Basic and acidic residues" evidence="6">
    <location>
        <begin position="273"/>
        <end position="286"/>
    </location>
</feature>
<evidence type="ECO:0000256" key="7">
    <source>
        <dbReference type="SAM" id="Phobius"/>
    </source>
</evidence>
<dbReference type="PANTHER" id="PTHR44653">
    <property type="entry name" value="DNAJ HOMOLOG SUBFAMILY C MEMBER 1"/>
    <property type="match status" value="1"/>
</dbReference>
<feature type="signal peptide" evidence="8">
    <location>
        <begin position="1"/>
        <end position="20"/>
    </location>
</feature>
<dbReference type="PANTHER" id="PTHR44653:SF2">
    <property type="entry name" value="DNAJ HOMOLOG SUBFAMILY C MEMBER 1"/>
    <property type="match status" value="1"/>
</dbReference>
<keyword evidence="11" id="KW-1185">Reference proteome</keyword>
<keyword evidence="3 7" id="KW-1133">Transmembrane helix</keyword>
<accession>A0A9N9TW72</accession>
<dbReference type="PRINTS" id="PR00625">
    <property type="entry name" value="JDOMAIN"/>
</dbReference>
<proteinExistence type="predicted"/>
<evidence type="ECO:0000256" key="1">
    <source>
        <dbReference type="ARBA" id="ARBA00022692"/>
    </source>
</evidence>
<keyword evidence="4 7" id="KW-0472">Membrane</keyword>
<feature type="region of interest" description="Disordered" evidence="6">
    <location>
        <begin position="253"/>
        <end position="311"/>
    </location>
</feature>
<gene>
    <name evidence="10" type="ORF">CBYS24578_00000590</name>
</gene>
<dbReference type="Gene3D" id="1.10.287.110">
    <property type="entry name" value="DnaJ domain"/>
    <property type="match status" value="1"/>
</dbReference>
<dbReference type="CDD" id="cd06257">
    <property type="entry name" value="DnaJ"/>
    <property type="match status" value="1"/>
</dbReference>
<dbReference type="InterPro" id="IPR052606">
    <property type="entry name" value="DnaJ_domain_protein"/>
</dbReference>
<evidence type="ECO:0000256" key="6">
    <source>
        <dbReference type="SAM" id="MobiDB-lite"/>
    </source>
</evidence>
<dbReference type="OrthoDB" id="413400at2759"/>
<dbReference type="Proteomes" id="UP000754883">
    <property type="component" value="Unassembled WGS sequence"/>
</dbReference>
<feature type="transmembrane region" description="Helical" evidence="7">
    <location>
        <begin position="197"/>
        <end position="218"/>
    </location>
</feature>
<evidence type="ECO:0000256" key="4">
    <source>
        <dbReference type="ARBA" id="ARBA00023136"/>
    </source>
</evidence>
<reference evidence="11" key="1">
    <citation type="submission" date="2019-06" db="EMBL/GenBank/DDBJ databases">
        <authorList>
            <person name="Broberg M."/>
        </authorList>
    </citation>
    <scope>NUCLEOTIDE SEQUENCE [LARGE SCALE GENOMIC DNA]</scope>
</reference>
<organism evidence="10 11">
    <name type="scientific">Clonostachys byssicola</name>
    <dbReference type="NCBI Taxonomy" id="160290"/>
    <lineage>
        <taxon>Eukaryota</taxon>
        <taxon>Fungi</taxon>
        <taxon>Dikarya</taxon>
        <taxon>Ascomycota</taxon>
        <taxon>Pezizomycotina</taxon>
        <taxon>Sordariomycetes</taxon>
        <taxon>Hypocreomycetidae</taxon>
        <taxon>Hypocreales</taxon>
        <taxon>Bionectriaceae</taxon>
        <taxon>Clonostachys</taxon>
    </lineage>
</organism>
<evidence type="ECO:0000256" key="8">
    <source>
        <dbReference type="SAM" id="SignalP"/>
    </source>
</evidence>
<dbReference type="Pfam" id="PF00226">
    <property type="entry name" value="DnaJ"/>
    <property type="match status" value="1"/>
</dbReference>
<feature type="region of interest" description="Disordered" evidence="6">
    <location>
        <begin position="387"/>
        <end position="442"/>
    </location>
</feature>
<sequence>MKVSFVSIGLLAMLSPLVAAWSTEGRHSFSSSCFKLKNREVVAAARVFRGIHGGAGQSFRLTCAADREIFRIRDELINNEPDSPGTFYDILGISPSASQDDITKAYRQKTKTLHPDKVKQQLKAKKKKNPNAKPPTKSELAAAVKRAGERQARLSLIVNILKGPERDRYDHFLNNGFPLWKGTDYYYDRYRPGLGTAIFGVFLVGGGAIHYLILYMSWKRQKEFVGRYVKYARETAWGKGFVIPVLEPTPVPAVEEDDEEDGPPQPMNRKQRRLQERESKKEDARVTGKKARKAKSASASRDPSTAPTAARKRVVAENGKILVVDSIGNVYLEEEDEDGVVNEFLLDPEELAQPTVFDTAVVRVPAWAFNTTIGRFLPKPAAKQEVEFDLDDDSDDAQHTPGTDSAGEDFELLEKSTDSLSKAKTTGAQQAGKANKRKGKKR</sequence>
<keyword evidence="2 8" id="KW-0732">Signal</keyword>
<evidence type="ECO:0000313" key="11">
    <source>
        <dbReference type="Proteomes" id="UP000754883"/>
    </source>
</evidence>
<reference evidence="10 11" key="2">
    <citation type="submission" date="2021-10" db="EMBL/GenBank/DDBJ databases">
        <authorList>
            <person name="Piombo E."/>
        </authorList>
    </citation>
    <scope>NUCLEOTIDE SEQUENCE [LARGE SCALE GENOMIC DNA]</scope>
</reference>
<evidence type="ECO:0000313" key="10">
    <source>
        <dbReference type="EMBL" id="CAG9971658.1"/>
    </source>
</evidence>
<feature type="region of interest" description="Disordered" evidence="6">
    <location>
        <begin position="116"/>
        <end position="138"/>
    </location>
</feature>
<feature type="compositionally biased region" description="Basic residues" evidence="6">
    <location>
        <begin position="120"/>
        <end position="130"/>
    </location>
</feature>
<evidence type="ECO:0000256" key="3">
    <source>
        <dbReference type="ARBA" id="ARBA00022989"/>
    </source>
</evidence>
<keyword evidence="1 7" id="KW-0812">Transmembrane</keyword>
<feature type="domain" description="J" evidence="9">
    <location>
        <begin position="86"/>
        <end position="173"/>
    </location>
</feature>
<dbReference type="InterPro" id="IPR036869">
    <property type="entry name" value="J_dom_sf"/>
</dbReference>
<dbReference type="InterPro" id="IPR001623">
    <property type="entry name" value="DnaJ_domain"/>
</dbReference>
<dbReference type="PROSITE" id="PS50076">
    <property type="entry name" value="DNAJ_2"/>
    <property type="match status" value="1"/>
</dbReference>
<evidence type="ECO:0000256" key="5">
    <source>
        <dbReference type="ARBA" id="ARBA00037847"/>
    </source>
</evidence>